<dbReference type="Gene3D" id="3.40.50.720">
    <property type="entry name" value="NAD(P)-binding Rossmann-like Domain"/>
    <property type="match status" value="1"/>
</dbReference>
<dbReference type="EMBL" id="FNZQ01000001">
    <property type="protein sequence ID" value="SEK31935.1"/>
    <property type="molecule type" value="Genomic_DNA"/>
</dbReference>
<reference evidence="2 3" key="1">
    <citation type="submission" date="2016-10" db="EMBL/GenBank/DDBJ databases">
        <authorList>
            <person name="de Groot N.N."/>
        </authorList>
    </citation>
    <scope>NUCLEOTIDE SEQUENCE [LARGE SCALE GENOMIC DNA]</scope>
    <source>
        <strain evidence="2 3">DSM 14858</strain>
    </source>
</reference>
<dbReference type="InterPro" id="IPR036291">
    <property type="entry name" value="NAD(P)-bd_dom_sf"/>
</dbReference>
<sequence>MMPDPLSTGLDGLAVTGATGRIGTLLRGIWSNGGADGIAWLARSDEPLPDMLRGRRTLLALAGVTCGDAAAIDSNVTLAIGALDAARDENLDRVFLMSSAAIYGRATGRLSEDRAPTPISPYGAAKARMEAAAAEWTECHPDGPQVTCLRLGNVAGADALLGQLNGCAPSLDVFANGRTPCRSYLGPVSLAAILSRLFACPSPLPPVLNVSAPDPVDMADLLRAADRQWLGIPAGVDAIAKVSLDVRVLRRFVDLPEGCASPERIVAEWRGLAA</sequence>
<dbReference type="OrthoDB" id="7687386at2"/>
<dbReference type="Proteomes" id="UP000199283">
    <property type="component" value="Unassembled WGS sequence"/>
</dbReference>
<evidence type="ECO:0000313" key="2">
    <source>
        <dbReference type="EMBL" id="SEK31935.1"/>
    </source>
</evidence>
<organism evidence="2 3">
    <name type="scientific">Jannaschia helgolandensis</name>
    <dbReference type="NCBI Taxonomy" id="188906"/>
    <lineage>
        <taxon>Bacteria</taxon>
        <taxon>Pseudomonadati</taxon>
        <taxon>Pseudomonadota</taxon>
        <taxon>Alphaproteobacteria</taxon>
        <taxon>Rhodobacterales</taxon>
        <taxon>Roseobacteraceae</taxon>
        <taxon>Jannaschia</taxon>
    </lineage>
</organism>
<dbReference type="AlphaFoldDB" id="A0A1H7G848"/>
<dbReference type="STRING" id="188906.SAMN04488526_0277"/>
<keyword evidence="3" id="KW-1185">Reference proteome</keyword>
<proteinExistence type="predicted"/>
<feature type="domain" description="NAD-dependent epimerase/dehydratase" evidence="1">
    <location>
        <begin position="70"/>
        <end position="158"/>
    </location>
</feature>
<name>A0A1H7G848_9RHOB</name>
<dbReference type="Pfam" id="PF01370">
    <property type="entry name" value="Epimerase"/>
    <property type="match status" value="1"/>
</dbReference>
<accession>A0A1H7G848</accession>
<evidence type="ECO:0000259" key="1">
    <source>
        <dbReference type="Pfam" id="PF01370"/>
    </source>
</evidence>
<dbReference type="SUPFAM" id="SSF51735">
    <property type="entry name" value="NAD(P)-binding Rossmann-fold domains"/>
    <property type="match status" value="1"/>
</dbReference>
<dbReference type="InterPro" id="IPR001509">
    <property type="entry name" value="Epimerase_deHydtase"/>
</dbReference>
<evidence type="ECO:0000313" key="3">
    <source>
        <dbReference type="Proteomes" id="UP000199283"/>
    </source>
</evidence>
<gene>
    <name evidence="2" type="ORF">SAMN04488526_0277</name>
</gene>
<protein>
    <submittedName>
        <fullName evidence="2">NAD dependent epimerase/dehydratase family protein</fullName>
    </submittedName>
</protein>